<feature type="binding site" evidence="5">
    <location>
        <begin position="94"/>
        <end position="97"/>
    </location>
    <ligand>
        <name>substrate</name>
    </ligand>
</feature>
<proteinExistence type="predicted"/>
<dbReference type="GO" id="GO:0046872">
    <property type="term" value="F:metal ion binding"/>
    <property type="evidence" value="ECO:0007669"/>
    <property type="project" value="UniProtKB-KW"/>
</dbReference>
<comment type="caution">
    <text evidence="6">The sequence shown here is derived from an EMBL/GenBank/DDBJ whole genome shotgun (WGS) entry which is preliminary data.</text>
</comment>
<keyword evidence="5" id="KW-0479">Metal-binding</keyword>
<dbReference type="CDD" id="cd16841">
    <property type="entry name" value="RraA_family"/>
    <property type="match status" value="1"/>
</dbReference>
<dbReference type="OrthoDB" id="8969658at2"/>
<dbReference type="Pfam" id="PF03737">
    <property type="entry name" value="RraA-like"/>
    <property type="match status" value="1"/>
</dbReference>
<accession>A0A261VCM7</accession>
<keyword evidence="5" id="KW-0460">Magnesium</keyword>
<dbReference type="PANTHER" id="PTHR33254">
    <property type="entry name" value="4-HYDROXY-4-METHYL-2-OXOGLUTARATE ALDOLASE 3-RELATED"/>
    <property type="match status" value="1"/>
</dbReference>
<dbReference type="Proteomes" id="UP000216429">
    <property type="component" value="Unassembled WGS sequence"/>
</dbReference>
<evidence type="ECO:0000256" key="5">
    <source>
        <dbReference type="PIRSR" id="PIRSR605493-1"/>
    </source>
</evidence>
<dbReference type="RefSeq" id="WP_094814096.1">
    <property type="nucleotide sequence ID" value="NZ_NEVU01000003.1"/>
</dbReference>
<evidence type="ECO:0000313" key="6">
    <source>
        <dbReference type="EMBL" id="OZI70913.1"/>
    </source>
</evidence>
<organism evidence="6 7">
    <name type="scientific">Bordetella genomosp. 12</name>
    <dbReference type="NCBI Taxonomy" id="463035"/>
    <lineage>
        <taxon>Bacteria</taxon>
        <taxon>Pseudomonadati</taxon>
        <taxon>Pseudomonadota</taxon>
        <taxon>Betaproteobacteria</taxon>
        <taxon>Burkholderiales</taxon>
        <taxon>Alcaligenaceae</taxon>
        <taxon>Bordetella</taxon>
    </lineage>
</organism>
<dbReference type="PANTHER" id="PTHR33254:SF4">
    <property type="entry name" value="4-HYDROXY-4-METHYL-2-OXOGLUTARATE ALDOLASE 3-RELATED"/>
    <property type="match status" value="1"/>
</dbReference>
<name>A0A261VCM7_9BORD</name>
<feature type="binding site" evidence="5">
    <location>
        <position position="117"/>
    </location>
    <ligand>
        <name>Mg(2+)</name>
        <dbReference type="ChEBI" id="CHEBI:18420"/>
    </ligand>
</feature>
<sequence>MKYLLNDMPPALDPAITQAFAGIETATIGHWHLFGFMRPEIRAMLRGKHVVGTAVTVAIPASDSTLLHHATGMLRPGDVLIVDRLGDSHHACWGGALTIAAKTAGAVGAVVDGACTDIAEIEASDFPIWAKGLSPITTRLHNLGGGMNIPVSCGGVPVLPGDIVLADDSGVLVMRREEAVALAERAALIQNRSKGREAEVANGAKLGEVSGATKMVIDSLA</sequence>
<dbReference type="EMBL" id="NEVU01000003">
    <property type="protein sequence ID" value="OZI70913.1"/>
    <property type="molecule type" value="Genomic_DNA"/>
</dbReference>
<dbReference type="InterPro" id="IPR005493">
    <property type="entry name" value="RraA/RraA-like"/>
</dbReference>
<evidence type="ECO:0000256" key="2">
    <source>
        <dbReference type="ARBA" id="ARBA00016549"/>
    </source>
</evidence>
<dbReference type="Gene3D" id="3.50.30.40">
    <property type="entry name" value="Ribonuclease E inhibitor RraA/RraA-like"/>
    <property type="match status" value="1"/>
</dbReference>
<dbReference type="InterPro" id="IPR036704">
    <property type="entry name" value="RraA/RraA-like_sf"/>
</dbReference>
<comment type="cofactor">
    <cofactor evidence="5">
        <name>Mg(2+)</name>
        <dbReference type="ChEBI" id="CHEBI:18420"/>
    </cofactor>
</comment>
<reference evidence="7" key="1">
    <citation type="submission" date="2017-05" db="EMBL/GenBank/DDBJ databases">
        <title>Complete and WGS of Bordetella genogroups.</title>
        <authorList>
            <person name="Spilker T."/>
            <person name="Lipuma J."/>
        </authorList>
    </citation>
    <scope>NUCLEOTIDE SEQUENCE [LARGE SCALE GENOMIC DNA]</scope>
    <source>
        <strain evidence="7">AU6712</strain>
    </source>
</reference>
<evidence type="ECO:0000313" key="7">
    <source>
        <dbReference type="Proteomes" id="UP000216429"/>
    </source>
</evidence>
<gene>
    <name evidence="6" type="ORF">CAL22_13515</name>
</gene>
<dbReference type="AlphaFoldDB" id="A0A261VCM7"/>
<evidence type="ECO:0000256" key="3">
    <source>
        <dbReference type="ARBA" id="ARBA00029596"/>
    </source>
</evidence>
<keyword evidence="7" id="KW-1185">Reference proteome</keyword>
<protein>
    <recommendedName>
        <fullName evidence="2">Putative 4-hydroxy-4-methyl-2-oxoglutarate aldolase</fullName>
    </recommendedName>
    <alternativeName>
        <fullName evidence="3">Regulator of ribonuclease activity homolog</fullName>
    </alternativeName>
    <alternativeName>
        <fullName evidence="4">RraA-like protein</fullName>
    </alternativeName>
</protein>
<evidence type="ECO:0000256" key="1">
    <source>
        <dbReference type="ARBA" id="ARBA00001968"/>
    </source>
</evidence>
<comment type="cofactor">
    <cofactor evidence="1">
        <name>a divalent metal cation</name>
        <dbReference type="ChEBI" id="CHEBI:60240"/>
    </cofactor>
</comment>
<dbReference type="SUPFAM" id="SSF89562">
    <property type="entry name" value="RraA-like"/>
    <property type="match status" value="1"/>
</dbReference>
<evidence type="ECO:0000256" key="4">
    <source>
        <dbReference type="ARBA" id="ARBA00030169"/>
    </source>
</evidence>